<proteinExistence type="predicted"/>
<dbReference type="RefSeq" id="WP_346027312.1">
    <property type="nucleotide sequence ID" value="NZ_BAAAON010000001.1"/>
</dbReference>
<reference evidence="4" key="1">
    <citation type="journal article" date="2019" name="Int. J. Syst. Evol. Microbiol.">
        <title>The Global Catalogue of Microorganisms (GCM) 10K type strain sequencing project: providing services to taxonomists for standard genome sequencing and annotation.</title>
        <authorList>
            <consortium name="The Broad Institute Genomics Platform"/>
            <consortium name="The Broad Institute Genome Sequencing Center for Infectious Disease"/>
            <person name="Wu L."/>
            <person name="Ma J."/>
        </authorList>
    </citation>
    <scope>NUCLEOTIDE SEQUENCE [LARGE SCALE GENOMIC DNA]</scope>
    <source>
        <strain evidence="4">JCM 14917</strain>
    </source>
</reference>
<keyword evidence="2" id="KW-0812">Transmembrane</keyword>
<dbReference type="Proteomes" id="UP001500974">
    <property type="component" value="Unassembled WGS sequence"/>
</dbReference>
<feature type="transmembrane region" description="Helical" evidence="2">
    <location>
        <begin position="70"/>
        <end position="88"/>
    </location>
</feature>
<keyword evidence="2" id="KW-1133">Transmembrane helix</keyword>
<keyword evidence="2" id="KW-0472">Membrane</keyword>
<accession>A0ABP5MDX9</accession>
<keyword evidence="4" id="KW-1185">Reference proteome</keyword>
<evidence type="ECO:0008006" key="5">
    <source>
        <dbReference type="Google" id="ProtNLM"/>
    </source>
</evidence>
<dbReference type="EMBL" id="BAAAON010000001">
    <property type="protein sequence ID" value="GAA2172746.1"/>
    <property type="molecule type" value="Genomic_DNA"/>
</dbReference>
<dbReference type="InterPro" id="IPR025338">
    <property type="entry name" value="DUF4244"/>
</dbReference>
<organism evidence="3 4">
    <name type="scientific">Arthrobacter parietis</name>
    <dbReference type="NCBI Taxonomy" id="271434"/>
    <lineage>
        <taxon>Bacteria</taxon>
        <taxon>Bacillati</taxon>
        <taxon>Actinomycetota</taxon>
        <taxon>Actinomycetes</taxon>
        <taxon>Micrococcales</taxon>
        <taxon>Micrococcaceae</taxon>
        <taxon>Arthrobacter</taxon>
    </lineage>
</organism>
<evidence type="ECO:0000256" key="1">
    <source>
        <dbReference type="SAM" id="MobiDB-lite"/>
    </source>
</evidence>
<gene>
    <name evidence="3" type="ORF">GCM10009784_04410</name>
</gene>
<dbReference type="Pfam" id="PF14029">
    <property type="entry name" value="DUF4244"/>
    <property type="match status" value="1"/>
</dbReference>
<name>A0ABP5MDX9_9MICC</name>
<protein>
    <recommendedName>
        <fullName evidence="5">DUF4244 domain-containing protein</fullName>
    </recommendedName>
</protein>
<evidence type="ECO:0000313" key="4">
    <source>
        <dbReference type="Proteomes" id="UP001500974"/>
    </source>
</evidence>
<feature type="region of interest" description="Disordered" evidence="1">
    <location>
        <begin position="1"/>
        <end position="50"/>
    </location>
</feature>
<feature type="compositionally biased region" description="Low complexity" evidence="1">
    <location>
        <begin position="1"/>
        <end position="25"/>
    </location>
</feature>
<evidence type="ECO:0000256" key="2">
    <source>
        <dbReference type="SAM" id="Phobius"/>
    </source>
</evidence>
<comment type="caution">
    <text evidence="3">The sequence shown here is derived from an EMBL/GenBank/DDBJ whole genome shotgun (WGS) entry which is preliminary data.</text>
</comment>
<sequence length="108" mass="11003">MTRSTTAATAPTAATAHSAATTRTSGPQKFPGGARPLATVTSLRPEPVTANRRTRRALMRSEAGLATAEYAIATLAAVGFAALLVAVLSSGEIRGMLMSLITNALSFG</sequence>
<evidence type="ECO:0000313" key="3">
    <source>
        <dbReference type="EMBL" id="GAA2172746.1"/>
    </source>
</evidence>